<evidence type="ECO:0000313" key="2">
    <source>
        <dbReference type="Proteomes" id="UP000037136"/>
    </source>
</evidence>
<reference evidence="1 2" key="1">
    <citation type="journal article" date="2015" name="BMC Genomics">
        <title>Gene expression during zombie ant biting behavior reflects the complexity underlying fungal parasitic behavioral manipulation.</title>
        <authorList>
            <person name="de Bekker C."/>
            <person name="Ohm R.A."/>
            <person name="Loreto R.G."/>
            <person name="Sebastian A."/>
            <person name="Albert I."/>
            <person name="Merrow M."/>
            <person name="Brachmann A."/>
            <person name="Hughes D.P."/>
        </authorList>
    </citation>
    <scope>NUCLEOTIDE SEQUENCE [LARGE SCALE GENOMIC DNA]</scope>
    <source>
        <strain evidence="1 2">SC16a</strain>
    </source>
</reference>
<gene>
    <name evidence="1" type="ORF">XA68_12134</name>
</gene>
<organism evidence="1 2">
    <name type="scientific">Ophiocordyceps unilateralis</name>
    <name type="common">Zombie-ant fungus</name>
    <name type="synonym">Torrubia unilateralis</name>
    <dbReference type="NCBI Taxonomy" id="268505"/>
    <lineage>
        <taxon>Eukaryota</taxon>
        <taxon>Fungi</taxon>
        <taxon>Dikarya</taxon>
        <taxon>Ascomycota</taxon>
        <taxon>Pezizomycotina</taxon>
        <taxon>Sordariomycetes</taxon>
        <taxon>Hypocreomycetidae</taxon>
        <taxon>Hypocreales</taxon>
        <taxon>Ophiocordycipitaceae</taxon>
        <taxon>Ophiocordyceps</taxon>
    </lineage>
</organism>
<dbReference type="Proteomes" id="UP000037136">
    <property type="component" value="Unassembled WGS sequence"/>
</dbReference>
<proteinExistence type="predicted"/>
<keyword evidence="2" id="KW-1185">Reference proteome</keyword>
<evidence type="ECO:0000313" key="1">
    <source>
        <dbReference type="EMBL" id="PFH54906.1"/>
    </source>
</evidence>
<name>A0A2A9P201_OPHUN</name>
<comment type="caution">
    <text evidence="1">The sequence shown here is derived from an EMBL/GenBank/DDBJ whole genome shotgun (WGS) entry which is preliminary data.</text>
</comment>
<dbReference type="AlphaFoldDB" id="A0A2A9P201"/>
<dbReference type="EMBL" id="LAZP02001886">
    <property type="protein sequence ID" value="PFH54906.1"/>
    <property type="molecule type" value="Genomic_DNA"/>
</dbReference>
<accession>A0A2A9P201</accession>
<sequence>MPFYPQNGADLQILAKKKPSDVPFTHGVWIGVNDVPLCYINAETIKGHMTTGFSRVTAHDKTRSYEQLLWTGVGMVKLQKPGEAGKKGQGEECQSGEHQFGWCGPRCRCCAVQRKDKEIRYPPREPDWGDSCQRETKGSMCTEIRGFDVKPRTIGQFIGSEGSPFEIVLDPVGFEATRILNTTTIVKNENGFPTLGDHEIRYSMVTEKGAWRPEVNCQKGTIPIGATADGAVICLTLN</sequence>
<dbReference type="OrthoDB" id="4917153at2759"/>
<reference evidence="1 2" key="2">
    <citation type="journal article" date="2017" name="Sci. Rep.">
        <title>Ant-infecting Ophiocordyceps genomes reveal a high diversity of potential behavioral manipulation genes and a possible major role for enterotoxins.</title>
        <authorList>
            <person name="de Bekker C."/>
            <person name="Ohm R.A."/>
            <person name="Evans H.C."/>
            <person name="Brachmann A."/>
            <person name="Hughes D.P."/>
        </authorList>
    </citation>
    <scope>NUCLEOTIDE SEQUENCE [LARGE SCALE GENOMIC DNA]</scope>
    <source>
        <strain evidence="1 2">SC16a</strain>
    </source>
</reference>
<protein>
    <submittedName>
        <fullName evidence="1">Uncharacterized protein</fullName>
    </submittedName>
</protein>